<dbReference type="GO" id="GO:0004617">
    <property type="term" value="F:phosphoglycerate dehydrogenase activity"/>
    <property type="evidence" value="ECO:0007669"/>
    <property type="project" value="UniProtKB-UniRule"/>
</dbReference>
<dbReference type="InterPro" id="IPR045865">
    <property type="entry name" value="ACT-like_dom_sf"/>
</dbReference>
<dbReference type="EMBL" id="QLOE01000003">
    <property type="protein sequence ID" value="RAO79330.1"/>
    <property type="molecule type" value="Genomic_DNA"/>
</dbReference>
<keyword evidence="6 10" id="KW-0560">Oxidoreductase</keyword>
<keyword evidence="8 10" id="KW-0718">Serine biosynthesis</keyword>
<dbReference type="InterPro" id="IPR002912">
    <property type="entry name" value="ACT_dom"/>
</dbReference>
<dbReference type="UniPathway" id="UPA00135">
    <property type="reaction ID" value="UER00196"/>
</dbReference>
<dbReference type="SUPFAM" id="SSF51735">
    <property type="entry name" value="NAD(P)-binding Rossmann-fold domains"/>
    <property type="match status" value="1"/>
</dbReference>
<dbReference type="PROSITE" id="PS00065">
    <property type="entry name" value="D_2_HYDROXYACID_DH_1"/>
    <property type="match status" value="1"/>
</dbReference>
<dbReference type="InterPro" id="IPR029009">
    <property type="entry name" value="ASB_dom_sf"/>
</dbReference>
<evidence type="ECO:0000313" key="13">
    <source>
        <dbReference type="Proteomes" id="UP000249782"/>
    </source>
</evidence>
<dbReference type="SUPFAM" id="SSF52283">
    <property type="entry name" value="Formate/glycerate dehydrogenase catalytic domain-like"/>
    <property type="match status" value="1"/>
</dbReference>
<keyword evidence="7 10" id="KW-0520">NAD</keyword>
<comment type="caution">
    <text evidence="12">The sequence shown here is derived from an EMBL/GenBank/DDBJ whole genome shotgun (WGS) entry which is preliminary data.</text>
</comment>
<dbReference type="Pfam" id="PF01842">
    <property type="entry name" value="ACT"/>
    <property type="match status" value="1"/>
</dbReference>
<accession>A0A328PC60</accession>
<name>A0A328PC60_9EURY</name>
<evidence type="ECO:0000256" key="10">
    <source>
        <dbReference type="RuleBase" id="RU363003"/>
    </source>
</evidence>
<dbReference type="PANTHER" id="PTHR42789">
    <property type="entry name" value="D-ISOMER SPECIFIC 2-HYDROXYACID DEHYDROGENASE FAMILY PROTEIN (AFU_ORTHOLOGUE AFUA_6G10090)"/>
    <property type="match status" value="1"/>
</dbReference>
<dbReference type="NCBIfam" id="TIGR01327">
    <property type="entry name" value="PGDH"/>
    <property type="match status" value="1"/>
</dbReference>
<dbReference type="PANTHER" id="PTHR42789:SF1">
    <property type="entry name" value="D-ISOMER SPECIFIC 2-HYDROXYACID DEHYDROGENASE FAMILY PROTEIN (AFU_ORTHOLOGUE AFUA_6G10090)"/>
    <property type="match status" value="1"/>
</dbReference>
<evidence type="ECO:0000256" key="2">
    <source>
        <dbReference type="ARBA" id="ARBA00005854"/>
    </source>
</evidence>
<dbReference type="EC" id="1.1.1.95" evidence="3 10"/>
<dbReference type="AlphaFoldDB" id="A0A328PC60"/>
<dbReference type="InterPro" id="IPR006139">
    <property type="entry name" value="D-isomer_2_OHA_DH_cat_dom"/>
</dbReference>
<dbReference type="GO" id="GO:0006564">
    <property type="term" value="P:L-serine biosynthetic process"/>
    <property type="evidence" value="ECO:0007669"/>
    <property type="project" value="UniProtKB-UniRule"/>
</dbReference>
<keyword evidence="13" id="KW-1185">Reference proteome</keyword>
<gene>
    <name evidence="12" type="ORF">DPC56_03180</name>
</gene>
<dbReference type="Proteomes" id="UP000249782">
    <property type="component" value="Unassembled WGS sequence"/>
</dbReference>
<organism evidence="12 13">
    <name type="scientific">Methanothermobacter tenebrarum</name>
    <dbReference type="NCBI Taxonomy" id="680118"/>
    <lineage>
        <taxon>Archaea</taxon>
        <taxon>Methanobacteriati</taxon>
        <taxon>Methanobacteriota</taxon>
        <taxon>Methanomada group</taxon>
        <taxon>Methanobacteria</taxon>
        <taxon>Methanobacteriales</taxon>
        <taxon>Methanobacteriaceae</taxon>
        <taxon>Methanothermobacter</taxon>
    </lineage>
</organism>
<dbReference type="SUPFAM" id="SSF55021">
    <property type="entry name" value="ACT-like"/>
    <property type="match status" value="1"/>
</dbReference>
<dbReference type="PROSITE" id="PS00670">
    <property type="entry name" value="D_2_HYDROXYACID_DH_2"/>
    <property type="match status" value="1"/>
</dbReference>
<proteinExistence type="inferred from homology"/>
<dbReference type="GO" id="GO:0051287">
    <property type="term" value="F:NAD binding"/>
    <property type="evidence" value="ECO:0007669"/>
    <property type="project" value="UniProtKB-UniRule"/>
</dbReference>
<dbReference type="FunFam" id="3.30.1330.90:FF:000003">
    <property type="entry name" value="D-3-phosphoglycerate dehydrogenase"/>
    <property type="match status" value="1"/>
</dbReference>
<dbReference type="InterPro" id="IPR045626">
    <property type="entry name" value="PGDH_ASB_dom"/>
</dbReference>
<dbReference type="PROSITE" id="PS00671">
    <property type="entry name" value="D_2_HYDROXYACID_DH_3"/>
    <property type="match status" value="1"/>
</dbReference>
<dbReference type="CDD" id="cd04902">
    <property type="entry name" value="ACT_3PGDH-xct"/>
    <property type="match status" value="1"/>
</dbReference>
<evidence type="ECO:0000313" key="12">
    <source>
        <dbReference type="EMBL" id="RAO79330.1"/>
    </source>
</evidence>
<dbReference type="SUPFAM" id="SSF143548">
    <property type="entry name" value="Serine metabolism enzymes domain"/>
    <property type="match status" value="1"/>
</dbReference>
<comment type="pathway">
    <text evidence="1 10">Amino-acid biosynthesis; L-serine biosynthesis; L-serine from 3-phospho-D-glycerate: step 1/3.</text>
</comment>
<dbReference type="RefSeq" id="WP_112093618.1">
    <property type="nucleotide sequence ID" value="NZ_QLOE01000003.1"/>
</dbReference>
<dbReference type="FunFam" id="3.40.50.720:FF:000021">
    <property type="entry name" value="D-3-phosphoglycerate dehydrogenase"/>
    <property type="match status" value="1"/>
</dbReference>
<comment type="catalytic activity">
    <reaction evidence="9 10">
        <text>(2R)-3-phosphoglycerate + NAD(+) = 3-phosphooxypyruvate + NADH + H(+)</text>
        <dbReference type="Rhea" id="RHEA:12641"/>
        <dbReference type="ChEBI" id="CHEBI:15378"/>
        <dbReference type="ChEBI" id="CHEBI:18110"/>
        <dbReference type="ChEBI" id="CHEBI:57540"/>
        <dbReference type="ChEBI" id="CHEBI:57945"/>
        <dbReference type="ChEBI" id="CHEBI:58272"/>
        <dbReference type="EC" id="1.1.1.95"/>
    </reaction>
</comment>
<dbReference type="OrthoDB" id="7437at2157"/>
<dbReference type="PROSITE" id="PS51671">
    <property type="entry name" value="ACT"/>
    <property type="match status" value="1"/>
</dbReference>
<dbReference type="InterPro" id="IPR029752">
    <property type="entry name" value="D-isomer_DH_CS1"/>
</dbReference>
<dbReference type="Gene3D" id="3.30.1330.90">
    <property type="entry name" value="D-3-phosphoglycerate dehydrogenase, domain 3"/>
    <property type="match status" value="1"/>
</dbReference>
<keyword evidence="5 10" id="KW-0028">Amino-acid biosynthesis</keyword>
<sequence>MRVLVADSINEKGIAELEKVAEVVVNTNITHEELLESIKDFDAIIVRSRTKVTREVIEAAPRLKIIARAGVGVDNIDVKAATEKGIMVINAPESTSITVAEHTMGLMLALARKIHLADKSVKEGRWEKSKFMGMELNNKTLGVIGMGRIGSQVVKRAKSFGMNVLVHDPYISRETADEMGVEIVDLEELLKKSDIITIHVPLTSETRYLISDRELDMMKDTAFIINCARGGIVDEEALYNALNEGRIGGAALDVFEEEPPKGSPLLKLNNVVLTPHIGASTVEAQRDAAIIVANEIKKVFEGGTPQNVLNMPVLDPETFKFLKPYIVLAEKLGSLVVQATPGKIENLEVTYCGELAEIPQQDILTRTILQSILNPILTEPVNLVNAPMIAEKRGMIVTEGKRSESGDYKSLIVLNVKSDKGEFSVEGTYIKEPKIVKINDYKVDIKPEGIMLIAKYKDLPGTIGAIGTKLGEHNINIAIMQVGRKEIGGEAVMVLKVDQEVPSTVLDEIKELENVYDIVAIELSH</sequence>
<evidence type="ECO:0000256" key="4">
    <source>
        <dbReference type="ARBA" id="ARBA00021582"/>
    </source>
</evidence>
<dbReference type="InterPro" id="IPR050857">
    <property type="entry name" value="D-2-hydroxyacid_DH"/>
</dbReference>
<evidence type="ECO:0000256" key="5">
    <source>
        <dbReference type="ARBA" id="ARBA00022605"/>
    </source>
</evidence>
<dbReference type="FunFam" id="3.30.70.260:FF:000008">
    <property type="entry name" value="D-3-phosphoglycerate dehydrogenase, chloroplastic"/>
    <property type="match status" value="1"/>
</dbReference>
<dbReference type="InterPro" id="IPR006140">
    <property type="entry name" value="D-isomer_DH_NAD-bd"/>
</dbReference>
<comment type="similarity">
    <text evidence="2 10">Belongs to the D-isomer specific 2-hydroxyacid dehydrogenase family.</text>
</comment>
<evidence type="ECO:0000256" key="3">
    <source>
        <dbReference type="ARBA" id="ARBA00013143"/>
    </source>
</evidence>
<protein>
    <recommendedName>
        <fullName evidence="4 10">D-3-phosphoglycerate dehydrogenase</fullName>
        <ecNumber evidence="3 10">1.1.1.95</ecNumber>
    </recommendedName>
</protein>
<evidence type="ECO:0000256" key="6">
    <source>
        <dbReference type="ARBA" id="ARBA00023002"/>
    </source>
</evidence>
<evidence type="ECO:0000256" key="8">
    <source>
        <dbReference type="ARBA" id="ARBA00023299"/>
    </source>
</evidence>
<evidence type="ECO:0000256" key="1">
    <source>
        <dbReference type="ARBA" id="ARBA00005216"/>
    </source>
</evidence>
<dbReference type="Pfam" id="PF02826">
    <property type="entry name" value="2-Hacid_dh_C"/>
    <property type="match status" value="1"/>
</dbReference>
<dbReference type="InterPro" id="IPR036291">
    <property type="entry name" value="NAD(P)-bd_dom_sf"/>
</dbReference>
<evidence type="ECO:0000256" key="7">
    <source>
        <dbReference type="ARBA" id="ARBA00023027"/>
    </source>
</evidence>
<dbReference type="Pfam" id="PF00389">
    <property type="entry name" value="2-Hacid_dh"/>
    <property type="match status" value="1"/>
</dbReference>
<feature type="domain" description="ACT" evidence="11">
    <location>
        <begin position="451"/>
        <end position="523"/>
    </location>
</feature>
<dbReference type="Gene3D" id="3.30.70.260">
    <property type="match status" value="1"/>
</dbReference>
<dbReference type="CDD" id="cd12173">
    <property type="entry name" value="PGDH_4"/>
    <property type="match status" value="1"/>
</dbReference>
<dbReference type="InterPro" id="IPR006236">
    <property type="entry name" value="PGDH"/>
</dbReference>
<dbReference type="Pfam" id="PF19304">
    <property type="entry name" value="PGDH_inter"/>
    <property type="match status" value="1"/>
</dbReference>
<evidence type="ECO:0000259" key="11">
    <source>
        <dbReference type="PROSITE" id="PS51671"/>
    </source>
</evidence>
<evidence type="ECO:0000256" key="9">
    <source>
        <dbReference type="ARBA" id="ARBA00048731"/>
    </source>
</evidence>
<dbReference type="InterPro" id="IPR029753">
    <property type="entry name" value="D-isomer_DH_CS"/>
</dbReference>
<dbReference type="Gene3D" id="3.40.50.720">
    <property type="entry name" value="NAD(P)-binding Rossmann-like Domain"/>
    <property type="match status" value="2"/>
</dbReference>
<reference evidence="12 13" key="1">
    <citation type="submission" date="2018-06" db="EMBL/GenBank/DDBJ databases">
        <title>Draft genome sequence of hyperthermophilic methanogen Methanothermobacter tenebrarum sp. MCM-B 1447.</title>
        <authorList>
            <person name="Pore S.D."/>
            <person name="Dagar S."/>
            <person name="Dhakephalkar P.K."/>
        </authorList>
    </citation>
    <scope>NUCLEOTIDE SEQUENCE [LARGE SCALE GENOMIC DNA]</scope>
    <source>
        <strain evidence="12 13">MCM B 1447</strain>
    </source>
</reference>